<dbReference type="PROSITE" id="PS00041">
    <property type="entry name" value="HTH_ARAC_FAMILY_1"/>
    <property type="match status" value="1"/>
</dbReference>
<dbReference type="InterPro" id="IPR009057">
    <property type="entry name" value="Homeodomain-like_sf"/>
</dbReference>
<dbReference type="SMART" id="SM00342">
    <property type="entry name" value="HTH_ARAC"/>
    <property type="match status" value="1"/>
</dbReference>
<accession>A0A7W5B353</accession>
<keyword evidence="3" id="KW-0804">Transcription</keyword>
<reference evidence="6 7" key="1">
    <citation type="submission" date="2020-08" db="EMBL/GenBank/DDBJ databases">
        <title>Genomic Encyclopedia of Type Strains, Phase III (KMG-III): the genomes of soil and plant-associated and newly described type strains.</title>
        <authorList>
            <person name="Whitman W."/>
        </authorList>
    </citation>
    <scope>NUCLEOTIDE SEQUENCE [LARGE SCALE GENOMIC DNA]</scope>
    <source>
        <strain evidence="6 7">CECT 5862</strain>
    </source>
</reference>
<gene>
    <name evidence="6" type="ORF">FHS18_005469</name>
</gene>
<dbReference type="RefSeq" id="WP_183603445.1">
    <property type="nucleotide sequence ID" value="NZ_JACHXK010000018.1"/>
</dbReference>
<evidence type="ECO:0000256" key="2">
    <source>
        <dbReference type="ARBA" id="ARBA00023125"/>
    </source>
</evidence>
<dbReference type="InterPro" id="IPR018062">
    <property type="entry name" value="HTH_AraC-typ_CS"/>
</dbReference>
<dbReference type="SUPFAM" id="SSF46689">
    <property type="entry name" value="Homeodomain-like"/>
    <property type="match status" value="1"/>
</dbReference>
<keyword evidence="4" id="KW-0472">Membrane</keyword>
<feature type="domain" description="HTH araC/xylS-type" evidence="5">
    <location>
        <begin position="646"/>
        <end position="746"/>
    </location>
</feature>
<keyword evidence="2 6" id="KW-0238">DNA-binding</keyword>
<comment type="caution">
    <text evidence="6">The sequence shown here is derived from an EMBL/GenBank/DDBJ whole genome shotgun (WGS) entry which is preliminary data.</text>
</comment>
<keyword evidence="7" id="KW-1185">Reference proteome</keyword>
<protein>
    <submittedName>
        <fullName evidence="6">AraC-like DNA-binding protein</fullName>
    </submittedName>
</protein>
<name>A0A7W5B353_9BACL</name>
<dbReference type="Pfam" id="PF12833">
    <property type="entry name" value="HTH_18"/>
    <property type="match status" value="1"/>
</dbReference>
<keyword evidence="4" id="KW-0812">Transmembrane</keyword>
<organism evidence="6 7">
    <name type="scientific">Paenibacillus phyllosphaerae</name>
    <dbReference type="NCBI Taxonomy" id="274593"/>
    <lineage>
        <taxon>Bacteria</taxon>
        <taxon>Bacillati</taxon>
        <taxon>Bacillota</taxon>
        <taxon>Bacilli</taxon>
        <taxon>Bacillales</taxon>
        <taxon>Paenibacillaceae</taxon>
        <taxon>Paenibacillus</taxon>
    </lineage>
</organism>
<feature type="transmembrane region" description="Helical" evidence="4">
    <location>
        <begin position="12"/>
        <end position="34"/>
    </location>
</feature>
<dbReference type="GO" id="GO:0043565">
    <property type="term" value="F:sequence-specific DNA binding"/>
    <property type="evidence" value="ECO:0007669"/>
    <property type="project" value="InterPro"/>
</dbReference>
<proteinExistence type="predicted"/>
<keyword evidence="4" id="KW-1133">Transmembrane helix</keyword>
<evidence type="ECO:0000313" key="7">
    <source>
        <dbReference type="Proteomes" id="UP000570361"/>
    </source>
</evidence>
<sequence>MFKERQLQIRFFISLSLISICSVLVLATALYFWFREKTIDHVNQTNESVLLNTETVFTKYMDMVQKYTMGFYGNPNINTVMQSGDNSWSDQLYGALSQVRGTLSVNAFLENAYIMGSSEPVMMFENNPLDETAKQELFKLVSGSVIKQSPFVWNAARNDGTRESVMVAFYNDRAFDSSAYNGAIALTVNLRKLQANLFTDEGGDDTRYAVANRDGTVLMQNGAANTAFDEEMLQRIAEGTSKSGTLVWESEESGKLLITYRQAQTGGLWFLSETSYQNSIRDISNALRFMTVLCLSLMAAAAAVAAFVSHRLYKPIGTLFGSIRSLPGERAAFAHGTGFEEASRELDRFAEQYKALKRENEDGALLRWLTSPERAGEQQPAALPRMREGADHTAFCVAVLQLTRMDSAGVLQGETWSELVRSLPQIAERLFNGTVSCRAFFPHREAAVLIVSETEPGSLAQPNAYREHWEQLVYQVRSWPGVSSCCIGVSSASTDSGRLKQLYEEASDCLQVLKFQYRVPVGYAEDLQHASREPLPDNVAESVLQVIRNQEHELIPRAVERLLAAAGACRAEQAAIALSRLAGDLERIAESGMTERAARRDVVEHYQQIWRMRTYEELRAWLEQLCAQAYERMKELNTVHTRHVADEAIAYIRAHYGNPALSLNSLAEKLAISPSYLSKLITEATGASFPDFVNWVRLEHARDILTTELELDIKEVAERSGYNSSTYFTTLFKKRYGVTPSKWRLSHILQQRN</sequence>
<dbReference type="Proteomes" id="UP000570361">
    <property type="component" value="Unassembled WGS sequence"/>
</dbReference>
<dbReference type="InterPro" id="IPR018060">
    <property type="entry name" value="HTH_AraC"/>
</dbReference>
<evidence type="ECO:0000256" key="3">
    <source>
        <dbReference type="ARBA" id="ARBA00023163"/>
    </source>
</evidence>
<dbReference type="InterPro" id="IPR020449">
    <property type="entry name" value="Tscrpt_reg_AraC-type_HTH"/>
</dbReference>
<dbReference type="PANTHER" id="PTHR43280">
    <property type="entry name" value="ARAC-FAMILY TRANSCRIPTIONAL REGULATOR"/>
    <property type="match status" value="1"/>
</dbReference>
<evidence type="ECO:0000256" key="4">
    <source>
        <dbReference type="SAM" id="Phobius"/>
    </source>
</evidence>
<dbReference type="PANTHER" id="PTHR43280:SF10">
    <property type="entry name" value="REGULATORY PROTEIN POCR"/>
    <property type="match status" value="1"/>
</dbReference>
<dbReference type="AlphaFoldDB" id="A0A7W5B353"/>
<dbReference type="EMBL" id="JACHXK010000018">
    <property type="protein sequence ID" value="MBB3113357.1"/>
    <property type="molecule type" value="Genomic_DNA"/>
</dbReference>
<dbReference type="GO" id="GO:0003700">
    <property type="term" value="F:DNA-binding transcription factor activity"/>
    <property type="evidence" value="ECO:0007669"/>
    <property type="project" value="InterPro"/>
</dbReference>
<keyword evidence="1" id="KW-0805">Transcription regulation</keyword>
<dbReference type="Gene3D" id="1.10.10.60">
    <property type="entry name" value="Homeodomain-like"/>
    <property type="match status" value="2"/>
</dbReference>
<evidence type="ECO:0000313" key="6">
    <source>
        <dbReference type="EMBL" id="MBB3113357.1"/>
    </source>
</evidence>
<dbReference type="PRINTS" id="PR00032">
    <property type="entry name" value="HTHARAC"/>
</dbReference>
<evidence type="ECO:0000256" key="1">
    <source>
        <dbReference type="ARBA" id="ARBA00023015"/>
    </source>
</evidence>
<evidence type="ECO:0000259" key="5">
    <source>
        <dbReference type="PROSITE" id="PS01124"/>
    </source>
</evidence>
<dbReference type="PROSITE" id="PS01124">
    <property type="entry name" value="HTH_ARAC_FAMILY_2"/>
    <property type="match status" value="1"/>
</dbReference>